<keyword evidence="2" id="KW-1185">Reference proteome</keyword>
<gene>
    <name evidence="1" type="ORF">H7849_17995</name>
</gene>
<evidence type="ECO:0000313" key="2">
    <source>
        <dbReference type="Proteomes" id="UP000515312"/>
    </source>
</evidence>
<reference evidence="1 2" key="1">
    <citation type="submission" date="2020-08" db="EMBL/GenBank/DDBJ databases">
        <title>Edaphobacter telluris sp. nov. and Acidobacterium dinghuensis sp. nov., two acidobacteria isolated from forest soil.</title>
        <authorList>
            <person name="Fu J."/>
            <person name="Qiu L."/>
        </authorList>
    </citation>
    <scope>NUCLEOTIDE SEQUENCE [LARGE SCALE GENOMIC DNA]</scope>
    <source>
        <strain evidence="1">4Y35</strain>
    </source>
</reference>
<proteinExistence type="predicted"/>
<protein>
    <submittedName>
        <fullName evidence="1">Uncharacterized protein</fullName>
    </submittedName>
</protein>
<dbReference type="RefSeq" id="WP_186741267.1">
    <property type="nucleotide sequence ID" value="NZ_CP060394.1"/>
</dbReference>
<evidence type="ECO:0000313" key="1">
    <source>
        <dbReference type="EMBL" id="QNI30989.1"/>
    </source>
</evidence>
<organism evidence="1 2">
    <name type="scientific">Alloacidobacterium dinghuense</name>
    <dbReference type="NCBI Taxonomy" id="2763107"/>
    <lineage>
        <taxon>Bacteria</taxon>
        <taxon>Pseudomonadati</taxon>
        <taxon>Acidobacteriota</taxon>
        <taxon>Terriglobia</taxon>
        <taxon>Terriglobales</taxon>
        <taxon>Acidobacteriaceae</taxon>
        <taxon>Alloacidobacterium</taxon>
    </lineage>
</organism>
<dbReference type="Proteomes" id="UP000515312">
    <property type="component" value="Chromosome"/>
</dbReference>
<accession>A0A7G8BEL9</accession>
<dbReference type="KEGG" id="adin:H7849_17995"/>
<sequence length="73" mass="8557">MSEEFLWSPSPQATVLGFRFRHQHWGLAKAPVQFHFEQFLTSKYLSCLPDYAVTIAADLFIMVYTISQFRILE</sequence>
<dbReference type="AlphaFoldDB" id="A0A7G8BEL9"/>
<name>A0A7G8BEL9_9BACT</name>
<dbReference type="EMBL" id="CP060394">
    <property type="protein sequence ID" value="QNI30989.1"/>
    <property type="molecule type" value="Genomic_DNA"/>
</dbReference>